<protein>
    <submittedName>
        <fullName evidence="1">Uncharacterized protein</fullName>
    </submittedName>
</protein>
<dbReference type="RefSeq" id="WP_344627184.1">
    <property type="nucleotide sequence ID" value="NZ_BAAALD010000091.1"/>
</dbReference>
<organism evidence="1 2">
    <name type="scientific">Kitasatospora arboriphila</name>
    <dbReference type="NCBI Taxonomy" id="258052"/>
    <lineage>
        <taxon>Bacteria</taxon>
        <taxon>Bacillati</taxon>
        <taxon>Actinomycetota</taxon>
        <taxon>Actinomycetes</taxon>
        <taxon>Kitasatosporales</taxon>
        <taxon>Streptomycetaceae</taxon>
        <taxon>Kitasatospora</taxon>
    </lineage>
</organism>
<evidence type="ECO:0000313" key="1">
    <source>
        <dbReference type="EMBL" id="GAA1114442.1"/>
    </source>
</evidence>
<keyword evidence="2" id="KW-1185">Reference proteome</keyword>
<dbReference type="Proteomes" id="UP001499987">
    <property type="component" value="Unassembled WGS sequence"/>
</dbReference>
<proteinExistence type="predicted"/>
<reference evidence="1 2" key="1">
    <citation type="journal article" date="2019" name="Int. J. Syst. Evol. Microbiol.">
        <title>The Global Catalogue of Microorganisms (GCM) 10K type strain sequencing project: providing services to taxonomists for standard genome sequencing and annotation.</title>
        <authorList>
            <consortium name="The Broad Institute Genomics Platform"/>
            <consortium name="The Broad Institute Genome Sequencing Center for Infectious Disease"/>
            <person name="Wu L."/>
            <person name="Ma J."/>
        </authorList>
    </citation>
    <scope>NUCLEOTIDE SEQUENCE [LARGE SCALE GENOMIC DNA]</scope>
    <source>
        <strain evidence="1 2">JCM 13002</strain>
    </source>
</reference>
<dbReference type="EMBL" id="BAAALD010000091">
    <property type="protein sequence ID" value="GAA1114442.1"/>
    <property type="molecule type" value="Genomic_DNA"/>
</dbReference>
<comment type="caution">
    <text evidence="1">The sequence shown here is derived from an EMBL/GenBank/DDBJ whole genome shotgun (WGS) entry which is preliminary data.</text>
</comment>
<name>A0ABN1U3V2_9ACTN</name>
<accession>A0ABN1U3V2</accession>
<evidence type="ECO:0000313" key="2">
    <source>
        <dbReference type="Proteomes" id="UP001499987"/>
    </source>
</evidence>
<gene>
    <name evidence="1" type="ORF">GCM10009663_63900</name>
</gene>
<sequence>MADREQPTEPYVPAVRDAVTNYFTDGVTEAEVALARALREAEAVRGRRAACLDGARLTDEEARRVAEAAERRAARIAAATDARPEAHAGAVAAALAVREGLRSAGHPV</sequence>